<reference evidence="2 3" key="1">
    <citation type="submission" date="2014-04" db="EMBL/GenBank/DDBJ databases">
        <authorList>
            <consortium name="DOE Joint Genome Institute"/>
            <person name="Kuo A."/>
            <person name="Kohler A."/>
            <person name="Nagy L.G."/>
            <person name="Floudas D."/>
            <person name="Copeland A."/>
            <person name="Barry K.W."/>
            <person name="Cichocki N."/>
            <person name="Veneault-Fourrey C."/>
            <person name="LaButti K."/>
            <person name="Lindquist E.A."/>
            <person name="Lipzen A."/>
            <person name="Lundell T."/>
            <person name="Morin E."/>
            <person name="Murat C."/>
            <person name="Sun H."/>
            <person name="Tunlid A."/>
            <person name="Henrissat B."/>
            <person name="Grigoriev I.V."/>
            <person name="Hibbett D.S."/>
            <person name="Martin F."/>
            <person name="Nordberg H.P."/>
            <person name="Cantor M.N."/>
            <person name="Hua S.X."/>
        </authorList>
    </citation>
    <scope>NUCLEOTIDE SEQUENCE [LARGE SCALE GENOMIC DNA]</scope>
    <source>
        <strain evidence="2 3">Foug A</strain>
    </source>
</reference>
<accession>A0A0C3DSX8</accession>
<evidence type="ECO:0000256" key="1">
    <source>
        <dbReference type="SAM" id="MobiDB-lite"/>
    </source>
</evidence>
<name>A0A0C3DSX8_9AGAM</name>
<dbReference type="EMBL" id="KN822075">
    <property type="protein sequence ID" value="KIM59309.1"/>
    <property type="molecule type" value="Genomic_DNA"/>
</dbReference>
<evidence type="ECO:0000313" key="2">
    <source>
        <dbReference type="EMBL" id="KIM59309.1"/>
    </source>
</evidence>
<feature type="region of interest" description="Disordered" evidence="1">
    <location>
        <begin position="111"/>
        <end position="132"/>
    </location>
</feature>
<dbReference type="AlphaFoldDB" id="A0A0C3DSX8"/>
<keyword evidence="3" id="KW-1185">Reference proteome</keyword>
<gene>
    <name evidence="2" type="ORF">SCLCIDRAFT_1217869</name>
</gene>
<organism evidence="2 3">
    <name type="scientific">Scleroderma citrinum Foug A</name>
    <dbReference type="NCBI Taxonomy" id="1036808"/>
    <lineage>
        <taxon>Eukaryota</taxon>
        <taxon>Fungi</taxon>
        <taxon>Dikarya</taxon>
        <taxon>Basidiomycota</taxon>
        <taxon>Agaricomycotina</taxon>
        <taxon>Agaricomycetes</taxon>
        <taxon>Agaricomycetidae</taxon>
        <taxon>Boletales</taxon>
        <taxon>Sclerodermatineae</taxon>
        <taxon>Sclerodermataceae</taxon>
        <taxon>Scleroderma</taxon>
    </lineage>
</organism>
<evidence type="ECO:0000313" key="3">
    <source>
        <dbReference type="Proteomes" id="UP000053989"/>
    </source>
</evidence>
<dbReference type="STRING" id="1036808.A0A0C3DSX8"/>
<reference evidence="3" key="2">
    <citation type="submission" date="2015-01" db="EMBL/GenBank/DDBJ databases">
        <title>Evolutionary Origins and Diversification of the Mycorrhizal Mutualists.</title>
        <authorList>
            <consortium name="DOE Joint Genome Institute"/>
            <consortium name="Mycorrhizal Genomics Consortium"/>
            <person name="Kohler A."/>
            <person name="Kuo A."/>
            <person name="Nagy L.G."/>
            <person name="Floudas D."/>
            <person name="Copeland A."/>
            <person name="Barry K.W."/>
            <person name="Cichocki N."/>
            <person name="Veneault-Fourrey C."/>
            <person name="LaButti K."/>
            <person name="Lindquist E.A."/>
            <person name="Lipzen A."/>
            <person name="Lundell T."/>
            <person name="Morin E."/>
            <person name="Murat C."/>
            <person name="Riley R."/>
            <person name="Ohm R."/>
            <person name="Sun H."/>
            <person name="Tunlid A."/>
            <person name="Henrissat B."/>
            <person name="Grigoriev I.V."/>
            <person name="Hibbett D.S."/>
            <person name="Martin F."/>
        </authorList>
    </citation>
    <scope>NUCLEOTIDE SEQUENCE [LARGE SCALE GENOMIC DNA]</scope>
    <source>
        <strain evidence="3">Foug A</strain>
    </source>
</reference>
<dbReference type="OrthoDB" id="2658193at2759"/>
<sequence>MGLLIPDLPITLEDGMTQSAKADSWRIIVQHWTEGDPRLGLFLPLKDWPHHYHNGPGCQFNMKHYQRRLIATEFLNVFQGNEEDFFKAYGKAIPQGHTKVLNAIQDAHKWHPNDGERRRHLTNDAIDDFSQG</sequence>
<protein>
    <submittedName>
        <fullName evidence="2">Uncharacterized protein</fullName>
    </submittedName>
</protein>
<dbReference type="HOGENOM" id="CLU_115520_0_0_1"/>
<dbReference type="InParanoid" id="A0A0C3DSX8"/>
<dbReference type="Proteomes" id="UP000053989">
    <property type="component" value="Unassembled WGS sequence"/>
</dbReference>
<proteinExistence type="predicted"/>